<dbReference type="Gene3D" id="3.60.21.10">
    <property type="match status" value="1"/>
</dbReference>
<accession>A0A285TXX5</accession>
<dbReference type="InterPro" id="IPR029052">
    <property type="entry name" value="Metallo-depent_PP-like"/>
</dbReference>
<name>A0A285TXX5_9PROT</name>
<dbReference type="AlphaFoldDB" id="A0A285TXX5"/>
<dbReference type="GO" id="GO:0016787">
    <property type="term" value="F:hydrolase activity"/>
    <property type="evidence" value="ECO:0007669"/>
    <property type="project" value="InterPro"/>
</dbReference>
<organism evidence="2 3">
    <name type="scientific">Thalassospira xiamenensis</name>
    <dbReference type="NCBI Taxonomy" id="220697"/>
    <lineage>
        <taxon>Bacteria</taxon>
        <taxon>Pseudomonadati</taxon>
        <taxon>Pseudomonadota</taxon>
        <taxon>Alphaproteobacteria</taxon>
        <taxon>Rhodospirillales</taxon>
        <taxon>Thalassospiraceae</taxon>
        <taxon>Thalassospira</taxon>
    </lineage>
</organism>
<proteinExistence type="predicted"/>
<gene>
    <name evidence="2" type="ORF">SAMN05428964_105309</name>
</gene>
<dbReference type="EMBL" id="OBMM01000005">
    <property type="protein sequence ID" value="SOC27214.1"/>
    <property type="molecule type" value="Genomic_DNA"/>
</dbReference>
<evidence type="ECO:0000313" key="2">
    <source>
        <dbReference type="EMBL" id="SOC27214.1"/>
    </source>
</evidence>
<evidence type="ECO:0000313" key="3">
    <source>
        <dbReference type="Proteomes" id="UP000219068"/>
    </source>
</evidence>
<dbReference type="InterPro" id="IPR004843">
    <property type="entry name" value="Calcineurin-like_PHP"/>
</dbReference>
<evidence type="ECO:0000259" key="1">
    <source>
        <dbReference type="Pfam" id="PF00149"/>
    </source>
</evidence>
<dbReference type="Proteomes" id="UP000219068">
    <property type="component" value="Unassembled WGS sequence"/>
</dbReference>
<sequence>MTTPSIQTFNDLIFYGDPHGNFDPLIKEARSSGARAVFLLGDMEPDANMDEILAPVYRKVGFENVYMIPGNHDSDNEIFYHRVFGSRLASNNLHGRIVTVDSMRIAGLGGVFRKKVWFPKLALDEPWNYKSPEEYVQRIPPHARWRKGLPLKQRTSIFPSEFQSLSEQTCDILITHEAPLSTQPRSGFQAIDELARSMEASFLVHGHLHIDYQALPTESLKACVVGCEMAQVKRGADINRFLDCSAEQPQYSPM</sequence>
<protein>
    <submittedName>
        <fullName evidence="2">Predicted phosphoesterase</fullName>
    </submittedName>
</protein>
<dbReference type="RefSeq" id="WP_097052862.1">
    <property type="nucleotide sequence ID" value="NZ_OBMM01000005.1"/>
</dbReference>
<reference evidence="2 3" key="1">
    <citation type="submission" date="2017-08" db="EMBL/GenBank/DDBJ databases">
        <authorList>
            <person name="de Groot N.N."/>
        </authorList>
    </citation>
    <scope>NUCLEOTIDE SEQUENCE [LARGE SCALE GENOMIC DNA]</scope>
    <source>
        <strain evidence="2 3">USBA 78</strain>
    </source>
</reference>
<feature type="domain" description="Calcineurin-like phosphoesterase" evidence="1">
    <location>
        <begin position="13"/>
        <end position="210"/>
    </location>
</feature>
<dbReference type="SUPFAM" id="SSF56300">
    <property type="entry name" value="Metallo-dependent phosphatases"/>
    <property type="match status" value="1"/>
</dbReference>
<dbReference type="Pfam" id="PF00149">
    <property type="entry name" value="Metallophos"/>
    <property type="match status" value="1"/>
</dbReference>